<keyword evidence="1" id="KW-1133">Transmembrane helix</keyword>
<dbReference type="KEGG" id="hhn:HISP_16230"/>
<evidence type="ECO:0000313" key="3">
    <source>
        <dbReference type="Proteomes" id="UP000018572"/>
    </source>
</evidence>
<evidence type="ECO:0000313" key="2">
    <source>
        <dbReference type="EMBL" id="AHB67844.1"/>
    </source>
</evidence>
<accession>V5TTB4</accession>
<dbReference type="HOGENOM" id="CLU_2783905_0_0_2"/>
<proteinExistence type="predicted"/>
<evidence type="ECO:0000256" key="1">
    <source>
        <dbReference type="SAM" id="Phobius"/>
    </source>
</evidence>
<dbReference type="EMBL" id="CP006885">
    <property type="protein sequence ID" value="AHB67844.1"/>
    <property type="molecule type" value="Genomic_DNA"/>
</dbReference>
<feature type="transmembrane region" description="Helical" evidence="1">
    <location>
        <begin position="36"/>
        <end position="59"/>
    </location>
</feature>
<name>V5TTB4_HALHI</name>
<feature type="transmembrane region" description="Helical" evidence="1">
    <location>
        <begin position="7"/>
        <end position="24"/>
    </location>
</feature>
<keyword evidence="1" id="KW-0472">Membrane</keyword>
<organism evidence="2 3">
    <name type="scientific">Haloarcula hispanica N601</name>
    <dbReference type="NCBI Taxonomy" id="1417673"/>
    <lineage>
        <taxon>Archaea</taxon>
        <taxon>Methanobacteriati</taxon>
        <taxon>Methanobacteriota</taxon>
        <taxon>Stenosarchaea group</taxon>
        <taxon>Halobacteria</taxon>
        <taxon>Halobacteriales</taxon>
        <taxon>Haloarculaceae</taxon>
        <taxon>Haloarcula</taxon>
    </lineage>
</organism>
<protein>
    <submittedName>
        <fullName evidence="2">Uncharacterized protein</fullName>
    </submittedName>
</protein>
<keyword evidence="1" id="KW-0812">Transmembrane</keyword>
<gene>
    <name evidence="2" type="ORF">HISP_16230</name>
</gene>
<dbReference type="AlphaFoldDB" id="V5TTB4"/>
<sequence>MKLRELVSNYLPDAVVAAIIFTLYNTYTSDIAGPLAIGTNFIFYVVVIFIGFVVITPILNRIFDRSTT</sequence>
<reference evidence="2 3" key="1">
    <citation type="journal article" date="2014" name="Genome Announc.">
        <title>Complete Genome Sequence of the Extremely Halophilic Archaeon Haloarcula hispanica Strain N601.</title>
        <authorList>
            <person name="Ding J.Y."/>
            <person name="Chiang P.W."/>
            <person name="Hong M.J."/>
            <person name="Dyall-Smith M."/>
            <person name="Tang S.L."/>
        </authorList>
    </citation>
    <scope>NUCLEOTIDE SEQUENCE [LARGE SCALE GENOMIC DNA]</scope>
    <source>
        <strain evidence="2 3">N601</strain>
    </source>
</reference>
<dbReference type="Proteomes" id="UP000018572">
    <property type="component" value="Chromosome 2"/>
</dbReference>
<keyword evidence="3" id="KW-1185">Reference proteome</keyword>